<reference evidence="5 6" key="1">
    <citation type="submission" date="2020-08" db="EMBL/GenBank/DDBJ databases">
        <title>Genome public.</title>
        <authorList>
            <person name="Liu C."/>
            <person name="Sun Q."/>
        </authorList>
    </citation>
    <scope>NUCLEOTIDE SEQUENCE [LARGE SCALE GENOMIC DNA]</scope>
    <source>
        <strain evidence="5 6">BX17</strain>
    </source>
</reference>
<dbReference type="SMART" id="SM00342">
    <property type="entry name" value="HTH_ARAC"/>
    <property type="match status" value="1"/>
</dbReference>
<evidence type="ECO:0000259" key="4">
    <source>
        <dbReference type="PROSITE" id="PS01124"/>
    </source>
</evidence>
<keyword evidence="6" id="KW-1185">Reference proteome</keyword>
<dbReference type="AlphaFoldDB" id="A0A8I0AFY1"/>
<dbReference type="GO" id="GO:0003700">
    <property type="term" value="F:DNA-binding transcription factor activity"/>
    <property type="evidence" value="ECO:0007669"/>
    <property type="project" value="InterPro"/>
</dbReference>
<keyword evidence="1" id="KW-0805">Transcription regulation</keyword>
<gene>
    <name evidence="5" type="ORF">H8S54_09080</name>
</gene>
<dbReference type="Gene3D" id="1.10.10.60">
    <property type="entry name" value="Homeodomain-like"/>
    <property type="match status" value="2"/>
</dbReference>
<dbReference type="PANTHER" id="PTHR43280:SF2">
    <property type="entry name" value="HTH-TYPE TRANSCRIPTIONAL REGULATOR EXSA"/>
    <property type="match status" value="1"/>
</dbReference>
<dbReference type="Proteomes" id="UP000652847">
    <property type="component" value="Unassembled WGS sequence"/>
</dbReference>
<evidence type="ECO:0000256" key="2">
    <source>
        <dbReference type="ARBA" id="ARBA00023125"/>
    </source>
</evidence>
<dbReference type="PROSITE" id="PS01124">
    <property type="entry name" value="HTH_ARAC_FAMILY_2"/>
    <property type="match status" value="1"/>
</dbReference>
<comment type="caution">
    <text evidence="5">The sequence shown here is derived from an EMBL/GenBank/DDBJ whole genome shotgun (WGS) entry which is preliminary data.</text>
</comment>
<evidence type="ECO:0000256" key="1">
    <source>
        <dbReference type="ARBA" id="ARBA00023015"/>
    </source>
</evidence>
<name>A0A8I0AFY1_9FIRM</name>
<dbReference type="EMBL" id="JACOOT010000020">
    <property type="protein sequence ID" value="MBC5651257.1"/>
    <property type="molecule type" value="Genomic_DNA"/>
</dbReference>
<protein>
    <submittedName>
        <fullName evidence="5">Helix-turn-helix transcriptional regulator</fullName>
    </submittedName>
</protein>
<feature type="domain" description="HTH araC/xylS-type" evidence="4">
    <location>
        <begin position="273"/>
        <end position="370"/>
    </location>
</feature>
<dbReference type="PANTHER" id="PTHR43280">
    <property type="entry name" value="ARAC-FAMILY TRANSCRIPTIONAL REGULATOR"/>
    <property type="match status" value="1"/>
</dbReference>
<proteinExistence type="predicted"/>
<dbReference type="Pfam" id="PF12833">
    <property type="entry name" value="HTH_18"/>
    <property type="match status" value="1"/>
</dbReference>
<evidence type="ECO:0000313" key="6">
    <source>
        <dbReference type="Proteomes" id="UP000652847"/>
    </source>
</evidence>
<keyword evidence="3" id="KW-0804">Transcription</keyword>
<organism evidence="5 6">
    <name type="scientific">Blautia segnis</name>
    <dbReference type="NCBI Taxonomy" id="2763030"/>
    <lineage>
        <taxon>Bacteria</taxon>
        <taxon>Bacillati</taxon>
        <taxon>Bacillota</taxon>
        <taxon>Clostridia</taxon>
        <taxon>Lachnospirales</taxon>
        <taxon>Lachnospiraceae</taxon>
        <taxon>Blautia</taxon>
    </lineage>
</organism>
<dbReference type="RefSeq" id="WP_117855054.1">
    <property type="nucleotide sequence ID" value="NZ_JACOOT010000020.1"/>
</dbReference>
<accession>A0A8I0AFY1</accession>
<keyword evidence="2" id="KW-0238">DNA-binding</keyword>
<dbReference type="InterPro" id="IPR009057">
    <property type="entry name" value="Homeodomain-like_sf"/>
</dbReference>
<dbReference type="InterPro" id="IPR018060">
    <property type="entry name" value="HTH_AraC"/>
</dbReference>
<evidence type="ECO:0000256" key="3">
    <source>
        <dbReference type="ARBA" id="ARBA00023163"/>
    </source>
</evidence>
<dbReference type="GO" id="GO:0043565">
    <property type="term" value="F:sequence-specific DNA binding"/>
    <property type="evidence" value="ECO:0007669"/>
    <property type="project" value="InterPro"/>
</dbReference>
<sequence>MIEYVTMGQVESIIENYYKEHHSVLSFYATLVYLKQHGETSLQVSSIPDFSKWNLNDLPGLLDLFARIPIPVMVNEDNDVVENIQRNYYGKTTNIFKQPHYMQTLDHPEHERQPSNSVRIIYVLKGSCHTTIGKWSDTLEAESVILLSSDMNIYLETERDDIVLNVFLDKSNFTKSFFSTMRTDDIMIEFFEHAIYEAKDGIMQFKILHPEHVHSIFQHLMIEMCNRDNHSESIIRNYVQILCTELNRASMIYSASIAEKKSDASNRLVQVFPAILQYLRIHYNTISLDSLAEHFHYDSAYLSKMIKKMTGSNFTSILTQIRLDTAENLLLTTNKKPSAIAFEIGYDSYDHFVRLFKKRTGFTPNEFRKNKII</sequence>
<dbReference type="SUPFAM" id="SSF46689">
    <property type="entry name" value="Homeodomain-like"/>
    <property type="match status" value="1"/>
</dbReference>
<evidence type="ECO:0000313" key="5">
    <source>
        <dbReference type="EMBL" id="MBC5651257.1"/>
    </source>
</evidence>